<feature type="non-terminal residue" evidence="3">
    <location>
        <position position="628"/>
    </location>
</feature>
<evidence type="ECO:0000313" key="3">
    <source>
        <dbReference type="EMBL" id="KAK2720913.1"/>
    </source>
</evidence>
<keyword evidence="4" id="KW-1185">Reference proteome</keyword>
<proteinExistence type="predicted"/>
<reference evidence="3" key="1">
    <citation type="submission" date="2023-07" db="EMBL/GenBank/DDBJ databases">
        <title>Chromosome-level genome assembly of Artemia franciscana.</title>
        <authorList>
            <person name="Jo E."/>
        </authorList>
    </citation>
    <scope>NUCLEOTIDE SEQUENCE</scope>
    <source>
        <tissue evidence="3">Whole body</tissue>
    </source>
</reference>
<dbReference type="PANTHER" id="PTHR23227">
    <property type="entry name" value="BUCENTAUR RELATED"/>
    <property type="match status" value="1"/>
</dbReference>
<keyword evidence="1" id="KW-0812">Transmembrane</keyword>
<dbReference type="AlphaFoldDB" id="A0AA88L748"/>
<dbReference type="PROSITE" id="PS50216">
    <property type="entry name" value="DHHC"/>
    <property type="match status" value="1"/>
</dbReference>
<feature type="domain" description="Endonuclease/exonuclease/phosphatase" evidence="2">
    <location>
        <begin position="67"/>
        <end position="192"/>
    </location>
</feature>
<evidence type="ECO:0000256" key="1">
    <source>
        <dbReference type="SAM" id="Phobius"/>
    </source>
</evidence>
<organism evidence="3 4">
    <name type="scientific">Artemia franciscana</name>
    <name type="common">Brine shrimp</name>
    <name type="synonym">Artemia sanfranciscana</name>
    <dbReference type="NCBI Taxonomy" id="6661"/>
    <lineage>
        <taxon>Eukaryota</taxon>
        <taxon>Metazoa</taxon>
        <taxon>Ecdysozoa</taxon>
        <taxon>Arthropoda</taxon>
        <taxon>Crustacea</taxon>
        <taxon>Branchiopoda</taxon>
        <taxon>Anostraca</taxon>
        <taxon>Artemiidae</taxon>
        <taxon>Artemia</taxon>
    </lineage>
</organism>
<dbReference type="Pfam" id="PF14529">
    <property type="entry name" value="Exo_endo_phos_2"/>
    <property type="match status" value="2"/>
</dbReference>
<comment type="caution">
    <text evidence="3">The sequence shown here is derived from an EMBL/GenBank/DDBJ whole genome shotgun (WGS) entry which is preliminary data.</text>
</comment>
<keyword evidence="1" id="KW-1133">Transmembrane helix</keyword>
<keyword evidence="1" id="KW-0472">Membrane</keyword>
<feature type="transmembrane region" description="Helical" evidence="1">
    <location>
        <begin position="520"/>
        <end position="543"/>
    </location>
</feature>
<dbReference type="PANTHER" id="PTHR23227:SF85">
    <property type="entry name" value="CRANIOFACIAL DEVELOPMENT PROTEIN 2"/>
    <property type="match status" value="1"/>
</dbReference>
<gene>
    <name evidence="3" type="ORF">QYM36_004706</name>
</gene>
<feature type="transmembrane region" description="Helical" evidence="1">
    <location>
        <begin position="549"/>
        <end position="567"/>
    </location>
</feature>
<dbReference type="InterPro" id="IPR005135">
    <property type="entry name" value="Endo/exonuclease/phosphatase"/>
</dbReference>
<accession>A0AA88L748</accession>
<dbReference type="InterPro" id="IPR027124">
    <property type="entry name" value="Swc5/CFDP1/2"/>
</dbReference>
<dbReference type="Gene3D" id="3.60.10.10">
    <property type="entry name" value="Endonuclease/exonuclease/phosphatase"/>
    <property type="match status" value="2"/>
</dbReference>
<dbReference type="GO" id="GO:0003824">
    <property type="term" value="F:catalytic activity"/>
    <property type="evidence" value="ECO:0007669"/>
    <property type="project" value="InterPro"/>
</dbReference>
<feature type="domain" description="Endonuclease/exonuclease/phosphatase" evidence="2">
    <location>
        <begin position="330"/>
        <end position="455"/>
    </location>
</feature>
<name>A0AA88L748_ARTSF</name>
<feature type="non-terminal residue" evidence="3">
    <location>
        <position position="1"/>
    </location>
</feature>
<dbReference type="EMBL" id="JAVRJZ010000007">
    <property type="protein sequence ID" value="KAK2720913.1"/>
    <property type="molecule type" value="Genomic_DNA"/>
</dbReference>
<evidence type="ECO:0000259" key="2">
    <source>
        <dbReference type="Pfam" id="PF14529"/>
    </source>
</evidence>
<dbReference type="CDD" id="cd09076">
    <property type="entry name" value="L1-EN"/>
    <property type="match status" value="2"/>
</dbReference>
<evidence type="ECO:0000313" key="4">
    <source>
        <dbReference type="Proteomes" id="UP001187531"/>
    </source>
</evidence>
<dbReference type="SUPFAM" id="SSF56219">
    <property type="entry name" value="DNase I-like"/>
    <property type="match status" value="2"/>
</dbReference>
<sequence length="628" mass="72061">LSETHLPSTGIERINDIIASGRSDGVDREGVGFLLSKRAKQSLLAAHPVSERIVTIRLKGTIANMTTIQVYAPDSFRNDQEAEEFYSQLQHTVYTGPKKVVLFVIWDFNAIFGHGRQNHRGEMLIDFCRDNELFITNTMFRHRKRRKVTWRSPDGRTANMIDYILVSKRWKSSVLNTVSIADGDFNSDHVLVMSELRLRIRKPQQPKKSLPRNRVDLLKNIEKRNRYNASFTRRGIPVADKGILVHLKGFRTLNVRTLAKPGKRELVLNEMNRIERINDIIASGRSDGVDREGVGFLLSKRAKQSLLAAHPVSERIITIRLKGTIANMTTIQVYAPESFRNDQEAEEFYSQLQHTVYTGPKKVVLFVIWDFNAIFGHGRQNHRGEMLIDFCRDNELFITNTMFRNRKRRKVTWRSPDGRTANMIDYILVSKRWKSSVLNTVSIADGDFNSDHVLVMSELRLRIRKPQQPKKSLPRNRVDLLKNIEKRNRYKTALSNKLSRIQPMEAPTAEKIDRFDACGIICAVFTFFLILYAEFVVVAVILFPHLSSFYGIFNLMMTVLLGLLATVSHIRTMLTDPGAIPKNSAVSVDCMTQEYVEKMGFKEGQTIYRCPKCSCIKPDRAHHCSVCK</sequence>
<protein>
    <recommendedName>
        <fullName evidence="2">Endonuclease/exonuclease/phosphatase domain-containing protein</fullName>
    </recommendedName>
</protein>
<dbReference type="Proteomes" id="UP001187531">
    <property type="component" value="Unassembled WGS sequence"/>
</dbReference>
<dbReference type="InterPro" id="IPR036691">
    <property type="entry name" value="Endo/exonu/phosph_ase_sf"/>
</dbReference>